<comment type="similarity">
    <text evidence="1">Belongs to the GST superfamily. Omega family.</text>
</comment>
<sequence length="155" mass="18077">MSDTQHLSTGSKKPIFPDDGVLKLYSMRFCPYAHRVHLVLDAKNVPHHDTYINLREKPEWFLQVSSSSKVPALELVKEPGNPVLIESLIICDYLDEKYPEVPLYQLKWRDLMLQDRAVKCFYLDGQTHNKYMSSRRAGNADYNMLYNEAKRAKLE</sequence>
<gene>
    <name evidence="3" type="primary">LOC108044395</name>
</gene>
<dbReference type="PROSITE" id="PS50404">
    <property type="entry name" value="GST_NTER"/>
    <property type="match status" value="1"/>
</dbReference>
<evidence type="ECO:0000259" key="2">
    <source>
        <dbReference type="PROSITE" id="PS50404"/>
    </source>
</evidence>
<dbReference type="GO" id="GO:0006749">
    <property type="term" value="P:glutathione metabolic process"/>
    <property type="evidence" value="ECO:0007669"/>
    <property type="project" value="TreeGrafter"/>
</dbReference>
<dbReference type="Gene3D" id="3.40.30.10">
    <property type="entry name" value="Glutaredoxin"/>
    <property type="match status" value="1"/>
</dbReference>
<dbReference type="SUPFAM" id="SSF52833">
    <property type="entry name" value="Thioredoxin-like"/>
    <property type="match status" value="1"/>
</dbReference>
<dbReference type="FunFam" id="3.40.30.10:FF:000123">
    <property type="entry name" value="Glutathione transferase o1"/>
    <property type="match status" value="1"/>
</dbReference>
<dbReference type="InterPro" id="IPR036249">
    <property type="entry name" value="Thioredoxin-like_sf"/>
</dbReference>
<dbReference type="InterPro" id="IPR050983">
    <property type="entry name" value="GST_Omega/HSP26"/>
</dbReference>
<dbReference type="GO" id="GO:0045174">
    <property type="term" value="F:glutathione dehydrogenase (ascorbate) activity"/>
    <property type="evidence" value="ECO:0007669"/>
    <property type="project" value="TreeGrafter"/>
</dbReference>
<dbReference type="InterPro" id="IPR004045">
    <property type="entry name" value="Glutathione_S-Trfase_N"/>
</dbReference>
<dbReference type="GO" id="GO:0005737">
    <property type="term" value="C:cytoplasm"/>
    <property type="evidence" value="ECO:0007669"/>
    <property type="project" value="TreeGrafter"/>
</dbReference>
<dbReference type="PANTHER" id="PTHR43968">
    <property type="match status" value="1"/>
</dbReference>
<dbReference type="InterPro" id="IPR040079">
    <property type="entry name" value="Glutathione_S-Trfase"/>
</dbReference>
<reference evidence="3" key="1">
    <citation type="submission" date="2025-08" db="UniProtKB">
        <authorList>
            <consortium name="RefSeq"/>
        </authorList>
    </citation>
    <scope>IDENTIFICATION</scope>
</reference>
<dbReference type="PANTHER" id="PTHR43968:SF6">
    <property type="entry name" value="GLUTATHIONE S-TRANSFERASE OMEGA"/>
    <property type="match status" value="1"/>
</dbReference>
<accession>A0A6P4EQH0</accession>
<name>A0A6P4EQH0_DRORH</name>
<dbReference type="RefSeq" id="XP_016978884.1">
    <property type="nucleotide sequence ID" value="XM_017123395.1"/>
</dbReference>
<dbReference type="Pfam" id="PF13417">
    <property type="entry name" value="GST_N_3"/>
    <property type="match status" value="1"/>
</dbReference>
<dbReference type="GO" id="GO:0004364">
    <property type="term" value="F:glutathione transferase activity"/>
    <property type="evidence" value="ECO:0007669"/>
    <property type="project" value="TreeGrafter"/>
</dbReference>
<feature type="domain" description="GST N-terminal" evidence="2">
    <location>
        <begin position="20"/>
        <end position="102"/>
    </location>
</feature>
<protein>
    <submittedName>
        <fullName evidence="3">Pyrimidodiazepine synthase</fullName>
    </submittedName>
</protein>
<dbReference type="SFLD" id="SFLDS00019">
    <property type="entry name" value="Glutathione_Transferase_(cytos"/>
    <property type="match status" value="1"/>
</dbReference>
<evidence type="ECO:0000313" key="3">
    <source>
        <dbReference type="RefSeq" id="XP_016978884.1"/>
    </source>
</evidence>
<evidence type="ECO:0000256" key="1">
    <source>
        <dbReference type="ARBA" id="ARBA00011067"/>
    </source>
</evidence>
<organism evidence="3">
    <name type="scientific">Drosophila rhopaloa</name>
    <name type="common">Fruit fly</name>
    <dbReference type="NCBI Taxonomy" id="1041015"/>
    <lineage>
        <taxon>Eukaryota</taxon>
        <taxon>Metazoa</taxon>
        <taxon>Ecdysozoa</taxon>
        <taxon>Arthropoda</taxon>
        <taxon>Hexapoda</taxon>
        <taxon>Insecta</taxon>
        <taxon>Pterygota</taxon>
        <taxon>Neoptera</taxon>
        <taxon>Endopterygota</taxon>
        <taxon>Diptera</taxon>
        <taxon>Brachycera</taxon>
        <taxon>Muscomorpha</taxon>
        <taxon>Ephydroidea</taxon>
        <taxon>Drosophilidae</taxon>
        <taxon>Drosophila</taxon>
        <taxon>Sophophora</taxon>
    </lineage>
</organism>
<dbReference type="OrthoDB" id="4951845at2759"/>
<dbReference type="AlphaFoldDB" id="A0A6P4EQH0"/>
<proteinExistence type="inferred from homology"/>